<evidence type="ECO:0000256" key="1">
    <source>
        <dbReference type="SAM" id="SignalP"/>
    </source>
</evidence>
<dbReference type="PANTHER" id="PTHR35180:SF7">
    <property type="entry name" value="SRCR DOMAIN-CONTAINING PROTEIN"/>
    <property type="match status" value="1"/>
</dbReference>
<accession>A0A818GXA3</accession>
<dbReference type="PANTHER" id="PTHR35180">
    <property type="entry name" value="PROTEIN CBG06219"/>
    <property type="match status" value="1"/>
</dbReference>
<organism evidence="2 3">
    <name type="scientific">Rotaria socialis</name>
    <dbReference type="NCBI Taxonomy" id="392032"/>
    <lineage>
        <taxon>Eukaryota</taxon>
        <taxon>Metazoa</taxon>
        <taxon>Spiralia</taxon>
        <taxon>Gnathifera</taxon>
        <taxon>Rotifera</taxon>
        <taxon>Eurotatoria</taxon>
        <taxon>Bdelloidea</taxon>
        <taxon>Philodinida</taxon>
        <taxon>Philodinidae</taxon>
        <taxon>Rotaria</taxon>
    </lineage>
</organism>
<comment type="caution">
    <text evidence="2">The sequence shown here is derived from an EMBL/GenBank/DDBJ whole genome shotgun (WGS) entry which is preliminary data.</text>
</comment>
<protein>
    <submittedName>
        <fullName evidence="2">Uncharacterized protein</fullName>
    </submittedName>
</protein>
<evidence type="ECO:0000313" key="2">
    <source>
        <dbReference type="EMBL" id="CAF3497299.1"/>
    </source>
</evidence>
<evidence type="ECO:0000313" key="3">
    <source>
        <dbReference type="Proteomes" id="UP000663865"/>
    </source>
</evidence>
<dbReference type="Proteomes" id="UP000663865">
    <property type="component" value="Unassembled WGS sequence"/>
</dbReference>
<proteinExistence type="predicted"/>
<feature type="chain" id="PRO_5032531027" evidence="1">
    <location>
        <begin position="22"/>
        <end position="146"/>
    </location>
</feature>
<reference evidence="2" key="1">
    <citation type="submission" date="2021-02" db="EMBL/GenBank/DDBJ databases">
        <authorList>
            <person name="Nowell W R."/>
        </authorList>
    </citation>
    <scope>NUCLEOTIDE SEQUENCE</scope>
</reference>
<sequence>MFNVRLVSCIILISLVLSSFAAIEAPCQWYGTAPLCFIGNSCPTNCPQLKSDNRGDGARCWFGLHTDFELTMVSLKIATTLVFLLLLTVGQTSADSLCKWYGIGPFCFLGNTCPDGCAMVAESNKGDGMTCWFSQKKYCCCISFGR</sequence>
<dbReference type="EMBL" id="CAJNYV010002733">
    <property type="protein sequence ID" value="CAF3497299.1"/>
    <property type="molecule type" value="Genomic_DNA"/>
</dbReference>
<dbReference type="AlphaFoldDB" id="A0A818GXA3"/>
<keyword evidence="1" id="KW-0732">Signal</keyword>
<feature type="signal peptide" evidence="1">
    <location>
        <begin position="1"/>
        <end position="21"/>
    </location>
</feature>
<gene>
    <name evidence="2" type="ORF">KIK155_LOCUS15548</name>
</gene>
<name>A0A818GXA3_9BILA</name>